<keyword evidence="3" id="KW-0418">Kinase</keyword>
<comment type="caution">
    <text evidence="5">The sequence shown here is derived from an EMBL/GenBank/DDBJ whole genome shotgun (WGS) entry which is preliminary data.</text>
</comment>
<feature type="domain" description="Carbohydrate kinase FGGY N-terminal" evidence="4">
    <location>
        <begin position="3"/>
        <end position="233"/>
    </location>
</feature>
<dbReference type="InterPro" id="IPR018484">
    <property type="entry name" value="FGGY_N"/>
</dbReference>
<dbReference type="EMBL" id="AQHW01000014">
    <property type="protein sequence ID" value="KKB56605.1"/>
    <property type="molecule type" value="Genomic_DNA"/>
</dbReference>
<gene>
    <name evidence="5" type="ORF">HMPREF1536_02241</name>
</gene>
<dbReference type="Pfam" id="PF00370">
    <property type="entry name" value="FGGY_N"/>
    <property type="match status" value="1"/>
</dbReference>
<evidence type="ECO:0000256" key="3">
    <source>
        <dbReference type="ARBA" id="ARBA00022777"/>
    </source>
</evidence>
<evidence type="ECO:0000313" key="5">
    <source>
        <dbReference type="EMBL" id="KKB56605.1"/>
    </source>
</evidence>
<sequence>MCFIGIDIGTSSISSVAYDLKKNKIESLTIANDSVIVSEVLWEKTQSPDRIIEIVEEIMEDFSSRYPDIKGIGVTGQMHGILYLNEQGKAVSPLYTWQDGRGNQLYREDKTYAAYLSEETGYALATGFGLVTHFYNQVNGLVPDNAKRICTIMDYVVMKLSGQKTPLTDYSNGASIGFFDTKNLCFDHAALEKVGIDLSILPELSESATCCGYNKRQIPVYSAIGDNQAAFLGSVKDIHHSIHITVGTSSQISVYSDKFIKIPELDTRPFPGGGYILVGAALCGGQAFVMLKNFFEQTLRAFLPALSDEQLQAGGLDLYRVMTSVPYKEDVCDLPIVETLFDGTRFAPWKRGHIENISLSNFTPENLILGFLKGISRELHDFYQRLPENIRHGKDVIVGSGNALKRNPLLCQAFEELFGCKLSFSLYQEEAAFGACLSAVKGEDRCEIA</sequence>
<evidence type="ECO:0000313" key="6">
    <source>
        <dbReference type="Proteomes" id="UP000033035"/>
    </source>
</evidence>
<reference evidence="5 6" key="1">
    <citation type="submission" date="2013-04" db="EMBL/GenBank/DDBJ databases">
        <title>The Genome Sequence of Parabacteroides gordonii DSM 23371.</title>
        <authorList>
            <consortium name="The Broad Institute Genomics Platform"/>
            <person name="Earl A."/>
            <person name="Ward D."/>
            <person name="Feldgarden M."/>
            <person name="Gevers D."/>
            <person name="Martens E."/>
            <person name="Sakamoto M."/>
            <person name="Benno Y."/>
            <person name="Suzuki N."/>
            <person name="Matsunaga N."/>
            <person name="Koshihara K."/>
            <person name="Seki M."/>
            <person name="Komiya H."/>
            <person name="Walker B."/>
            <person name="Young S."/>
            <person name="Zeng Q."/>
            <person name="Gargeya S."/>
            <person name="Fitzgerald M."/>
            <person name="Haas B."/>
            <person name="Abouelleil A."/>
            <person name="Allen A.W."/>
            <person name="Alvarado L."/>
            <person name="Arachchi H.M."/>
            <person name="Berlin A.M."/>
            <person name="Chapman S.B."/>
            <person name="Gainer-Dewar J."/>
            <person name="Goldberg J."/>
            <person name="Griggs A."/>
            <person name="Gujja S."/>
            <person name="Hansen M."/>
            <person name="Howarth C."/>
            <person name="Imamovic A."/>
            <person name="Ireland A."/>
            <person name="Larimer J."/>
            <person name="McCowan C."/>
            <person name="Murphy C."/>
            <person name="Pearson M."/>
            <person name="Poon T.W."/>
            <person name="Priest M."/>
            <person name="Roberts A."/>
            <person name="Saif S."/>
            <person name="Shea T."/>
            <person name="Sisk P."/>
            <person name="Sykes S."/>
            <person name="Wortman J."/>
            <person name="Nusbaum C."/>
            <person name="Birren B."/>
        </authorList>
    </citation>
    <scope>NUCLEOTIDE SEQUENCE [LARGE SCALE GENOMIC DNA]</scope>
    <source>
        <strain evidence="5 6">MS-1</strain>
    </source>
</reference>
<comment type="similarity">
    <text evidence="1">Belongs to the FGGY kinase family.</text>
</comment>
<dbReference type="GO" id="GO:0050277">
    <property type="term" value="F:sedoheptulokinase activity"/>
    <property type="evidence" value="ECO:0007669"/>
    <property type="project" value="TreeGrafter"/>
</dbReference>
<dbReference type="GO" id="GO:0005829">
    <property type="term" value="C:cytosol"/>
    <property type="evidence" value="ECO:0007669"/>
    <property type="project" value="TreeGrafter"/>
</dbReference>
<dbReference type="PANTHER" id="PTHR10196:SF67">
    <property type="entry name" value="SEDOHEPTULOKINASE"/>
    <property type="match status" value="1"/>
</dbReference>
<dbReference type="Proteomes" id="UP000033035">
    <property type="component" value="Unassembled WGS sequence"/>
</dbReference>
<evidence type="ECO:0000259" key="4">
    <source>
        <dbReference type="Pfam" id="PF00370"/>
    </source>
</evidence>
<dbReference type="SUPFAM" id="SSF53067">
    <property type="entry name" value="Actin-like ATPase domain"/>
    <property type="match status" value="2"/>
</dbReference>
<evidence type="ECO:0000256" key="1">
    <source>
        <dbReference type="ARBA" id="ARBA00009156"/>
    </source>
</evidence>
<dbReference type="PANTHER" id="PTHR10196">
    <property type="entry name" value="SUGAR KINASE"/>
    <property type="match status" value="1"/>
</dbReference>
<dbReference type="PIRSF" id="PIRSF000538">
    <property type="entry name" value="GlpK"/>
    <property type="match status" value="1"/>
</dbReference>
<protein>
    <recommendedName>
        <fullName evidence="4">Carbohydrate kinase FGGY N-terminal domain-containing protein</fullName>
    </recommendedName>
</protein>
<dbReference type="STRING" id="1203610.HMPREF1536_02241"/>
<keyword evidence="2" id="KW-0808">Transferase</keyword>
<evidence type="ECO:0000256" key="2">
    <source>
        <dbReference type="ARBA" id="ARBA00022679"/>
    </source>
</evidence>
<dbReference type="InterPro" id="IPR000577">
    <property type="entry name" value="Carb_kinase_FGGY"/>
</dbReference>
<dbReference type="InterPro" id="IPR043129">
    <property type="entry name" value="ATPase_NBD"/>
</dbReference>
<dbReference type="PATRIC" id="fig|1203610.3.peg.2299"/>
<organism evidence="5 6">
    <name type="scientific">Parabacteroides gordonii MS-1 = DSM 23371</name>
    <dbReference type="NCBI Taxonomy" id="1203610"/>
    <lineage>
        <taxon>Bacteria</taxon>
        <taxon>Pseudomonadati</taxon>
        <taxon>Bacteroidota</taxon>
        <taxon>Bacteroidia</taxon>
        <taxon>Bacteroidales</taxon>
        <taxon>Tannerellaceae</taxon>
        <taxon>Parabacteroides</taxon>
    </lineage>
</organism>
<proteinExistence type="inferred from homology"/>
<dbReference type="Gene3D" id="3.30.420.40">
    <property type="match status" value="2"/>
</dbReference>
<name>A0A0F5JGE9_9BACT</name>
<dbReference type="AlphaFoldDB" id="A0A0F5JGE9"/>
<keyword evidence="6" id="KW-1185">Reference proteome</keyword>
<dbReference type="HOGENOM" id="CLU_021676_3_1_10"/>
<dbReference type="GO" id="GO:0006071">
    <property type="term" value="P:glycerol metabolic process"/>
    <property type="evidence" value="ECO:0007669"/>
    <property type="project" value="TreeGrafter"/>
</dbReference>
<accession>A0A0F5JGE9</accession>
<dbReference type="RefSeq" id="WP_028728244.1">
    <property type="nucleotide sequence ID" value="NZ_AUAE01000028.1"/>
</dbReference>
<dbReference type="CDD" id="cd07777">
    <property type="entry name" value="ASKHA_NBD_FGGY_SHK"/>
    <property type="match status" value="1"/>
</dbReference>